<evidence type="ECO:0000313" key="3">
    <source>
        <dbReference type="Proteomes" id="UP000221110"/>
    </source>
</evidence>
<dbReference type="Pfam" id="PF00085">
    <property type="entry name" value="Thioredoxin"/>
    <property type="match status" value="1"/>
</dbReference>
<reference evidence="2 3" key="1">
    <citation type="submission" date="2017-07" db="EMBL/GenBank/DDBJ databases">
        <title>In vitro design and evaluation of phage cocktails against multidrug-resistant Aeromonas salmonicida.</title>
        <authorList>
            <person name="Chen L."/>
            <person name="Yuan S."/>
            <person name="Ma Y."/>
        </authorList>
    </citation>
    <scope>NUCLEOTIDE SEQUENCE [LARGE SCALE GENOMIC DNA]</scope>
</reference>
<protein>
    <recommendedName>
        <fullName evidence="1">Thioredoxin domain-containing protein</fullName>
    </recommendedName>
</protein>
<sequence length="75" mass="8372">MIYLFGAEWCANCKLVKPMLANVDYKYIDVDSDEGIALAAKYAIRGLPTMINVETTDRFTGVPKNIAELKQKMGI</sequence>
<accession>A0A223LE16</accession>
<keyword evidence="3" id="KW-1185">Reference proteome</keyword>
<organism evidence="2 3">
    <name type="scientific">Aeromonas phage AS-gz</name>
    <dbReference type="NCBI Taxonomy" id="2026082"/>
    <lineage>
        <taxon>Viruses</taxon>
        <taxon>Duplodnaviria</taxon>
        <taxon>Heunggongvirae</taxon>
        <taxon>Uroviricota</taxon>
        <taxon>Caudoviricetes</taxon>
        <taxon>Pantevenvirales</taxon>
        <taxon>Straboviridae</taxon>
        <taxon>Tulanevirus</taxon>
        <taxon>Tulanevirus asgz</taxon>
    </lineage>
</organism>
<name>A0A223LE16_9CAUD</name>
<dbReference type="KEGG" id="vg:40089561"/>
<evidence type="ECO:0000259" key="1">
    <source>
        <dbReference type="Pfam" id="PF00085"/>
    </source>
</evidence>
<dbReference type="GeneID" id="40089561"/>
<dbReference type="InterPro" id="IPR013766">
    <property type="entry name" value="Thioredoxin_domain"/>
</dbReference>
<dbReference type="InterPro" id="IPR036249">
    <property type="entry name" value="Thioredoxin-like_sf"/>
</dbReference>
<feature type="domain" description="Thioredoxin" evidence="1">
    <location>
        <begin position="4"/>
        <end position="56"/>
    </location>
</feature>
<dbReference type="RefSeq" id="YP_009613191.1">
    <property type="nucleotide sequence ID" value="NC_042019.1"/>
</dbReference>
<evidence type="ECO:0000313" key="2">
    <source>
        <dbReference type="EMBL" id="ASU00740.1"/>
    </source>
</evidence>
<dbReference type="SUPFAM" id="SSF52833">
    <property type="entry name" value="Thioredoxin-like"/>
    <property type="match status" value="1"/>
</dbReference>
<dbReference type="Proteomes" id="UP000221110">
    <property type="component" value="Segment"/>
</dbReference>
<dbReference type="Gene3D" id="3.40.30.10">
    <property type="entry name" value="Glutaredoxin"/>
    <property type="match status" value="1"/>
</dbReference>
<proteinExistence type="predicted"/>
<dbReference type="EMBL" id="MF479730">
    <property type="protein sequence ID" value="ASU00740.1"/>
    <property type="molecule type" value="Genomic_DNA"/>
</dbReference>
<dbReference type="CDD" id="cd02947">
    <property type="entry name" value="TRX_family"/>
    <property type="match status" value="1"/>
</dbReference>